<organism evidence="3">
    <name type="scientific">Caenorhabditis remanei</name>
    <name type="common">Caenorhabditis vulgaris</name>
    <dbReference type="NCBI Taxonomy" id="31234"/>
    <lineage>
        <taxon>Eukaryota</taxon>
        <taxon>Metazoa</taxon>
        <taxon>Ecdysozoa</taxon>
        <taxon>Nematoda</taxon>
        <taxon>Chromadorea</taxon>
        <taxon>Rhabditida</taxon>
        <taxon>Rhabditina</taxon>
        <taxon>Rhabditomorpha</taxon>
        <taxon>Rhabditoidea</taxon>
        <taxon>Rhabditidae</taxon>
        <taxon>Peloderinae</taxon>
        <taxon>Caenorhabditis</taxon>
    </lineage>
</organism>
<name>E3LSC5_CAERE</name>
<gene>
    <name evidence="2" type="ORF">CRE_25290</name>
</gene>
<protein>
    <submittedName>
        <fullName evidence="2">Uncharacterized protein</fullName>
    </submittedName>
</protein>
<feature type="transmembrane region" description="Helical" evidence="1">
    <location>
        <begin position="49"/>
        <end position="73"/>
    </location>
</feature>
<accession>E3LSC5</accession>
<dbReference type="Proteomes" id="UP000008281">
    <property type="component" value="Unassembled WGS sequence"/>
</dbReference>
<dbReference type="FunCoup" id="E3LSC5">
    <property type="interactions" value="417"/>
</dbReference>
<reference evidence="2" key="1">
    <citation type="submission" date="2007-07" db="EMBL/GenBank/DDBJ databases">
        <title>PCAP assembly of the Caenorhabditis remanei genome.</title>
        <authorList>
            <consortium name="The Caenorhabditis remanei Sequencing Consortium"/>
            <person name="Wilson R.K."/>
        </authorList>
    </citation>
    <scope>NUCLEOTIDE SEQUENCE [LARGE SCALE GENOMIC DNA]</scope>
    <source>
        <strain evidence="2">PB4641</strain>
    </source>
</reference>
<sequence>MGCDSCMGLAKKKGPMFFGVLPMKSVILFMQFLAIFYQTYQFQDCFGCFLSTVYLIRIILIAVSFIGFIGYLLDRKTVMKVHLWTTIFVLAIPVAIIQIGVFLYCTFLYICWTISSEHVISLEDVLQKSASEMSLDEKMRLEDACNFFYSAVYTGVYYFCSFLACCIFYVWMCHKVIKALDTELNTVSSTSDTNEFRSEKLTKKCD</sequence>
<feature type="transmembrane region" description="Helical" evidence="1">
    <location>
        <begin position="147"/>
        <end position="171"/>
    </location>
</feature>
<feature type="transmembrane region" description="Helical" evidence="1">
    <location>
        <begin position="85"/>
        <end position="110"/>
    </location>
</feature>
<dbReference type="InterPro" id="IPR035321">
    <property type="entry name" value="DUF5373"/>
</dbReference>
<keyword evidence="1" id="KW-0472">Membrane</keyword>
<dbReference type="AlphaFoldDB" id="E3LSC5"/>
<dbReference type="InParanoid" id="E3LSC5"/>
<dbReference type="EMBL" id="DS268414">
    <property type="protein sequence ID" value="EFP09121.1"/>
    <property type="molecule type" value="Genomic_DNA"/>
</dbReference>
<proteinExistence type="predicted"/>
<dbReference type="OMA" id="TVYLIRI"/>
<evidence type="ECO:0000256" key="1">
    <source>
        <dbReference type="SAM" id="Phobius"/>
    </source>
</evidence>
<keyword evidence="1" id="KW-1133">Transmembrane helix</keyword>
<evidence type="ECO:0000313" key="3">
    <source>
        <dbReference type="Proteomes" id="UP000008281"/>
    </source>
</evidence>
<keyword evidence="1" id="KW-0812">Transmembrane</keyword>
<feature type="transmembrane region" description="Helical" evidence="1">
    <location>
        <begin position="17"/>
        <end position="37"/>
    </location>
</feature>
<keyword evidence="3" id="KW-1185">Reference proteome</keyword>
<evidence type="ECO:0000313" key="2">
    <source>
        <dbReference type="EMBL" id="EFP09121.1"/>
    </source>
</evidence>
<dbReference type="HOGENOM" id="CLU_1333041_0_0_1"/>
<dbReference type="Pfam" id="PF17343">
    <property type="entry name" value="DUF5373"/>
    <property type="match status" value="1"/>
</dbReference>